<organism evidence="1 2">
    <name type="scientific">Lactobacillus amylovorus (strain GRL 1112)</name>
    <dbReference type="NCBI Taxonomy" id="695560"/>
    <lineage>
        <taxon>Bacteria</taxon>
        <taxon>Bacillati</taxon>
        <taxon>Bacillota</taxon>
        <taxon>Bacilli</taxon>
        <taxon>Lactobacillales</taxon>
        <taxon>Lactobacillaceae</taxon>
        <taxon>Lactobacillus</taxon>
    </lineage>
</organism>
<dbReference type="Proteomes" id="UP000007033">
    <property type="component" value="Chromosome"/>
</dbReference>
<dbReference type="PATRIC" id="fig|695560.3.peg.1532"/>
<dbReference type="AlphaFoldDB" id="E4SKS7"/>
<evidence type="ECO:0000313" key="2">
    <source>
        <dbReference type="Proteomes" id="UP000007033"/>
    </source>
</evidence>
<evidence type="ECO:0000313" key="1">
    <source>
        <dbReference type="EMBL" id="ADQ59474.1"/>
    </source>
</evidence>
<gene>
    <name evidence="1" type="ordered locus">LA2_07775</name>
</gene>
<accession>E4SKS7</accession>
<name>E4SKS7_LACAR</name>
<dbReference type="KEGG" id="lam:LA2_07775"/>
<sequence>MDAISKKRPQPKKELMKLVKDEIQLRSPKFNAAVFIDLVKERVCDWIIMHNFRPAKKERVSITRMTFEPGWEMQAIAEYHVSSWKQYSFYTYYNFDKEQYLTTVIDPYVFANSGVVTRGWDGITNLLFDSKGYSYEVTWEEKKIIDSYQRFKHPQPNDWLYHCKKCGNNFAANDLDYWINSGLFCPVCKADSKSIDLLDKATENG</sequence>
<dbReference type="HOGENOM" id="CLU_1336068_0_0_9"/>
<reference evidence="1 2" key="1">
    <citation type="journal article" date="2011" name="J. Bacteriol.">
        <title>Genome sequence of Lactobacillus amylovorus GRL1112.</title>
        <authorList>
            <person name="Kant R."/>
            <person name="Paulin L."/>
            <person name="Alatalo E."/>
            <person name="de Vos W.M."/>
            <person name="Palva A."/>
        </authorList>
    </citation>
    <scope>NUCLEOTIDE SEQUENCE [LARGE SCALE GENOMIC DNA]</scope>
    <source>
        <strain evidence="1 2">GRL 1112</strain>
    </source>
</reference>
<dbReference type="EMBL" id="CP002338">
    <property type="protein sequence ID" value="ADQ59474.1"/>
    <property type="molecule type" value="Genomic_DNA"/>
</dbReference>
<proteinExistence type="predicted"/>
<protein>
    <submittedName>
        <fullName evidence="1">Uncharacterized protein</fullName>
    </submittedName>
</protein>
<dbReference type="RefSeq" id="WP_013438257.1">
    <property type="nucleotide sequence ID" value="NC_014724.1"/>
</dbReference>